<proteinExistence type="predicted"/>
<dbReference type="InterPro" id="IPR000524">
    <property type="entry name" value="Tscrpt_reg_HTH_GntR"/>
</dbReference>
<dbReference type="GO" id="GO:0003700">
    <property type="term" value="F:DNA-binding transcription factor activity"/>
    <property type="evidence" value="ECO:0007669"/>
    <property type="project" value="InterPro"/>
</dbReference>
<dbReference type="SMART" id="SM00895">
    <property type="entry name" value="FCD"/>
    <property type="match status" value="1"/>
</dbReference>
<evidence type="ECO:0000313" key="5">
    <source>
        <dbReference type="EMBL" id="RUQ30904.1"/>
    </source>
</evidence>
<dbReference type="InterPro" id="IPR036390">
    <property type="entry name" value="WH_DNA-bd_sf"/>
</dbReference>
<dbReference type="Pfam" id="PF07729">
    <property type="entry name" value="FCD"/>
    <property type="match status" value="1"/>
</dbReference>
<feature type="domain" description="HTH gntR-type" evidence="4">
    <location>
        <begin position="8"/>
        <end position="75"/>
    </location>
</feature>
<evidence type="ECO:0000259" key="4">
    <source>
        <dbReference type="PROSITE" id="PS50949"/>
    </source>
</evidence>
<evidence type="ECO:0000313" key="6">
    <source>
        <dbReference type="Proteomes" id="UP000267430"/>
    </source>
</evidence>
<dbReference type="Gene3D" id="1.10.10.10">
    <property type="entry name" value="Winged helix-like DNA-binding domain superfamily/Winged helix DNA-binding domain"/>
    <property type="match status" value="1"/>
</dbReference>
<dbReference type="Gene3D" id="1.20.120.530">
    <property type="entry name" value="GntR ligand-binding domain-like"/>
    <property type="match status" value="1"/>
</dbReference>
<comment type="caution">
    <text evidence="5">The sequence shown here is derived from an EMBL/GenBank/DDBJ whole genome shotgun (WGS) entry which is preliminary data.</text>
</comment>
<dbReference type="PANTHER" id="PTHR43537">
    <property type="entry name" value="TRANSCRIPTIONAL REGULATOR, GNTR FAMILY"/>
    <property type="match status" value="1"/>
</dbReference>
<keyword evidence="6" id="KW-1185">Reference proteome</keyword>
<gene>
    <name evidence="5" type="ORF">ELQ35_04735</name>
</gene>
<keyword evidence="1" id="KW-0805">Transcription regulation</keyword>
<dbReference type="Proteomes" id="UP000267430">
    <property type="component" value="Unassembled WGS sequence"/>
</dbReference>
<keyword evidence="2" id="KW-0238">DNA-binding</keyword>
<dbReference type="InterPro" id="IPR011711">
    <property type="entry name" value="GntR_C"/>
</dbReference>
<dbReference type="EMBL" id="RYZZ01000006">
    <property type="protein sequence ID" value="RUQ30904.1"/>
    <property type="molecule type" value="Genomic_DNA"/>
</dbReference>
<name>A0A433HRM3_9BACI</name>
<protein>
    <submittedName>
        <fullName evidence="5">GntR family transcriptional regulator</fullName>
    </submittedName>
</protein>
<organism evidence="5 6">
    <name type="scientific">Peribacillus cavernae</name>
    <dbReference type="NCBI Taxonomy" id="1674310"/>
    <lineage>
        <taxon>Bacteria</taxon>
        <taxon>Bacillati</taxon>
        <taxon>Bacillota</taxon>
        <taxon>Bacilli</taxon>
        <taxon>Bacillales</taxon>
        <taxon>Bacillaceae</taxon>
        <taxon>Peribacillus</taxon>
    </lineage>
</organism>
<sequence length="219" mass="25882">MGETIKNYSLSDQISDLLKDSIIKGELKPGDRLLELEVAKTYNVSQAPVREALSRLRKEGFVIHHRHKGSFVSNFSKKNIEEIYSFREVVEPLAITRAIENLKEEDLKELSRLYEKMLAAGKNNDLDEVRELDNAFHSYIYKLADHEFMYQVWMDLSSVSNRIWYVTSQIYFENLDEIAKLHKPILDALWERDVEKCIEAFNKHMHYVWGRIRQEEKLN</sequence>
<dbReference type="InterPro" id="IPR008920">
    <property type="entry name" value="TF_FadR/GntR_C"/>
</dbReference>
<dbReference type="SUPFAM" id="SSF46785">
    <property type="entry name" value="Winged helix' DNA-binding domain"/>
    <property type="match status" value="1"/>
</dbReference>
<dbReference type="PROSITE" id="PS50949">
    <property type="entry name" value="HTH_GNTR"/>
    <property type="match status" value="1"/>
</dbReference>
<evidence type="ECO:0000256" key="3">
    <source>
        <dbReference type="ARBA" id="ARBA00023163"/>
    </source>
</evidence>
<dbReference type="SMART" id="SM00345">
    <property type="entry name" value="HTH_GNTR"/>
    <property type="match status" value="1"/>
</dbReference>
<evidence type="ECO:0000256" key="1">
    <source>
        <dbReference type="ARBA" id="ARBA00023015"/>
    </source>
</evidence>
<dbReference type="PANTHER" id="PTHR43537:SF5">
    <property type="entry name" value="UXU OPERON TRANSCRIPTIONAL REGULATOR"/>
    <property type="match status" value="1"/>
</dbReference>
<dbReference type="GO" id="GO:0003677">
    <property type="term" value="F:DNA binding"/>
    <property type="evidence" value="ECO:0007669"/>
    <property type="project" value="UniProtKB-KW"/>
</dbReference>
<dbReference type="SUPFAM" id="SSF48008">
    <property type="entry name" value="GntR ligand-binding domain-like"/>
    <property type="match status" value="1"/>
</dbReference>
<dbReference type="AlphaFoldDB" id="A0A433HRM3"/>
<dbReference type="InterPro" id="IPR036388">
    <property type="entry name" value="WH-like_DNA-bd_sf"/>
</dbReference>
<evidence type="ECO:0000256" key="2">
    <source>
        <dbReference type="ARBA" id="ARBA00023125"/>
    </source>
</evidence>
<dbReference type="OrthoDB" id="574518at2"/>
<accession>A0A433HRM3</accession>
<reference evidence="5 6" key="1">
    <citation type="submission" date="2018-12" db="EMBL/GenBank/DDBJ databases">
        <title>Bacillus chawlae sp. nov., Bacillus glennii sp. nov., and Bacillus saganii sp. nov. Isolated from the Vehicle Assembly Building at Kennedy Space Center where the Viking Spacecraft were Assembled.</title>
        <authorList>
            <person name="Seuylemezian A."/>
            <person name="Vaishampayan P."/>
        </authorList>
    </citation>
    <scope>NUCLEOTIDE SEQUENCE [LARGE SCALE GENOMIC DNA]</scope>
    <source>
        <strain evidence="5 6">L5</strain>
    </source>
</reference>
<dbReference type="RefSeq" id="WP_126863689.1">
    <property type="nucleotide sequence ID" value="NZ_JAUSTX010000005.1"/>
</dbReference>
<dbReference type="CDD" id="cd07377">
    <property type="entry name" value="WHTH_GntR"/>
    <property type="match status" value="1"/>
</dbReference>
<keyword evidence="3" id="KW-0804">Transcription</keyword>
<dbReference type="Pfam" id="PF00392">
    <property type="entry name" value="GntR"/>
    <property type="match status" value="1"/>
</dbReference>